<feature type="chain" id="PRO_5030993630" evidence="5">
    <location>
        <begin position="22"/>
        <end position="428"/>
    </location>
</feature>
<dbReference type="GO" id="GO:0055085">
    <property type="term" value="P:transmembrane transport"/>
    <property type="evidence" value="ECO:0007669"/>
    <property type="project" value="InterPro"/>
</dbReference>
<dbReference type="Proteomes" id="UP000595917">
    <property type="component" value="Chromosome"/>
</dbReference>
<protein>
    <submittedName>
        <fullName evidence="6">Extracellular solute-binding protein</fullName>
    </submittedName>
</protein>
<dbReference type="AlphaFoldDB" id="A0A7T7XJH2"/>
<dbReference type="RefSeq" id="WP_215624693.1">
    <property type="nucleotide sequence ID" value="NZ_CP067089.2"/>
</dbReference>
<comment type="subcellular location">
    <subcellularLocation>
        <location evidence="1">Periplasm</location>
    </subcellularLocation>
</comment>
<evidence type="ECO:0000313" key="6">
    <source>
        <dbReference type="EMBL" id="QQO07388.1"/>
    </source>
</evidence>
<comment type="similarity">
    <text evidence="2">Belongs to the bacterial solute-binding protein 1 family.</text>
</comment>
<dbReference type="Gene3D" id="3.40.190.10">
    <property type="entry name" value="Periplasmic binding protein-like II"/>
    <property type="match status" value="2"/>
</dbReference>
<evidence type="ECO:0000313" key="7">
    <source>
        <dbReference type="Proteomes" id="UP000595917"/>
    </source>
</evidence>
<dbReference type="PROSITE" id="PS01037">
    <property type="entry name" value="SBP_BACTERIAL_1"/>
    <property type="match status" value="1"/>
</dbReference>
<dbReference type="GO" id="GO:0042597">
    <property type="term" value="C:periplasmic space"/>
    <property type="evidence" value="ECO:0007669"/>
    <property type="project" value="UniProtKB-SubCell"/>
</dbReference>
<dbReference type="InterPro" id="IPR006061">
    <property type="entry name" value="SBP_1_CS"/>
</dbReference>
<dbReference type="InterPro" id="IPR006059">
    <property type="entry name" value="SBP"/>
</dbReference>
<dbReference type="SUPFAM" id="SSF53850">
    <property type="entry name" value="Periplasmic binding protein-like II"/>
    <property type="match status" value="1"/>
</dbReference>
<evidence type="ECO:0000256" key="3">
    <source>
        <dbReference type="ARBA" id="ARBA00022448"/>
    </source>
</evidence>
<dbReference type="InterPro" id="IPR050490">
    <property type="entry name" value="Bact_solute-bd_prot1"/>
</dbReference>
<sequence>MKKKIFAVLLILTVAASFVMAGGGSDGSSSGKTVVRFFHRWPQDPRYSYFNDIVAEFEKQNPDIKIEMDSVINDSYKEKIRVLVSSNDIPDVFCTWSDTFAYNLVQSGRIKVLNDMLNADPAFKNSFIQSQIAPFTFDNNTYGLPLTIDGKVFVYNKEIFAKAGITKVPTTYREFINVLDTLKRAGYDTPILEGLSDAWTIAHYLGTIFQRVIPQSVLDKDYAEKTGEFTDPGYKRSLEIFQQLVGYMGPNATSIDHTTTRNLFIAGRQPIMYMQLAEFGYVQADNPNLDYGLFNFPAIEGGAGDPAYLTGAPEGFMMSATSKVPEAAERFYKFLYTKANMEKFVKDVGAPVGVIGAVNTNNAYPKLMEAVEIINNTKAYPWFDNAVNIKIADAFMRGAQSVASGDKSIDQVLSEVQAAARVVRSEAK</sequence>
<keyword evidence="4 5" id="KW-0732">Signal</keyword>
<feature type="signal peptide" evidence="5">
    <location>
        <begin position="1"/>
        <end position="21"/>
    </location>
</feature>
<accession>A0A7T7XJH2</accession>
<proteinExistence type="inferred from homology"/>
<dbReference type="PANTHER" id="PTHR43649:SF29">
    <property type="entry name" value="OSMOPROTECTIVE COMPOUNDS-BINDING PROTEIN GGTB"/>
    <property type="match status" value="1"/>
</dbReference>
<evidence type="ECO:0000256" key="5">
    <source>
        <dbReference type="SAM" id="SignalP"/>
    </source>
</evidence>
<organism evidence="6 7">
    <name type="scientific">Breznakiella homolactica</name>
    <dbReference type="NCBI Taxonomy" id="2798577"/>
    <lineage>
        <taxon>Bacteria</taxon>
        <taxon>Pseudomonadati</taxon>
        <taxon>Spirochaetota</taxon>
        <taxon>Spirochaetia</taxon>
        <taxon>Spirochaetales</taxon>
        <taxon>Breznakiellaceae</taxon>
        <taxon>Breznakiella</taxon>
    </lineage>
</organism>
<gene>
    <name evidence="6" type="ORF">JFL75_10465</name>
</gene>
<keyword evidence="3" id="KW-0813">Transport</keyword>
<evidence type="ECO:0000256" key="1">
    <source>
        <dbReference type="ARBA" id="ARBA00004418"/>
    </source>
</evidence>
<dbReference type="KEGG" id="bhc:JFL75_10465"/>
<keyword evidence="7" id="KW-1185">Reference proteome</keyword>
<dbReference type="EMBL" id="CP067089">
    <property type="protein sequence ID" value="QQO07388.1"/>
    <property type="molecule type" value="Genomic_DNA"/>
</dbReference>
<evidence type="ECO:0000256" key="4">
    <source>
        <dbReference type="ARBA" id="ARBA00022729"/>
    </source>
</evidence>
<dbReference type="PANTHER" id="PTHR43649">
    <property type="entry name" value="ARABINOSE-BINDING PROTEIN-RELATED"/>
    <property type="match status" value="1"/>
</dbReference>
<evidence type="ECO:0000256" key="2">
    <source>
        <dbReference type="ARBA" id="ARBA00008520"/>
    </source>
</evidence>
<name>A0A7T7XJH2_9SPIR</name>
<dbReference type="Pfam" id="PF01547">
    <property type="entry name" value="SBP_bac_1"/>
    <property type="match status" value="1"/>
</dbReference>
<reference evidence="6" key="1">
    <citation type="submission" date="2021-01" db="EMBL/GenBank/DDBJ databases">
        <title>Description of Breznakiella homolactica.</title>
        <authorList>
            <person name="Song Y."/>
            <person name="Brune A."/>
        </authorList>
    </citation>
    <scope>NUCLEOTIDE SEQUENCE</scope>
    <source>
        <strain evidence="6">RmG30</strain>
    </source>
</reference>